<dbReference type="InterPro" id="IPR047951">
    <property type="entry name" value="Transpos_ISL3"/>
</dbReference>
<accession>A0A9Q4AER4</accession>
<keyword evidence="3" id="KW-1185">Reference proteome</keyword>
<dbReference type="EMBL" id="JAKNID010000152">
    <property type="protein sequence ID" value="MCG4566159.1"/>
    <property type="molecule type" value="Genomic_DNA"/>
</dbReference>
<proteinExistence type="predicted"/>
<dbReference type="RefSeq" id="WP_237915773.1">
    <property type="nucleotide sequence ID" value="NZ_JAKNID010000152.1"/>
</dbReference>
<dbReference type="PANTHER" id="PTHR33498">
    <property type="entry name" value="TRANSPOSASE FOR INSERTION SEQUENCE ELEMENT IS1557"/>
    <property type="match status" value="1"/>
</dbReference>
<comment type="caution">
    <text evidence="2">The sequence shown here is derived from an EMBL/GenBank/DDBJ whole genome shotgun (WGS) entry which is preliminary data.</text>
</comment>
<dbReference type="PANTHER" id="PTHR33498:SF1">
    <property type="entry name" value="TRANSPOSASE FOR INSERTION SEQUENCE ELEMENT IS1557"/>
    <property type="match status" value="1"/>
</dbReference>
<evidence type="ECO:0000259" key="1">
    <source>
        <dbReference type="Pfam" id="PF01610"/>
    </source>
</evidence>
<gene>
    <name evidence="2" type="ORF">L0P62_12075</name>
</gene>
<feature type="domain" description="Transposase IS204/IS1001/IS1096/IS1165 DDE" evidence="1">
    <location>
        <begin position="4"/>
        <end position="104"/>
    </location>
</feature>
<dbReference type="Pfam" id="PF01610">
    <property type="entry name" value="DDE_Tnp_ISL3"/>
    <property type="match status" value="1"/>
</dbReference>
<dbReference type="InterPro" id="IPR002560">
    <property type="entry name" value="Transposase_DDE"/>
</dbReference>
<reference evidence="2" key="1">
    <citation type="submission" date="2022-01" db="EMBL/GenBank/DDBJ databases">
        <title>Collection of gut derived symbiotic bacterial strains cultured from healthy donors.</title>
        <authorList>
            <person name="Lin H."/>
            <person name="Kohout C."/>
            <person name="Waligurski E."/>
            <person name="Pamer E.G."/>
        </authorList>
    </citation>
    <scope>NUCLEOTIDE SEQUENCE</scope>
    <source>
        <strain evidence="2">MSK.14.39</strain>
    </source>
</reference>
<feature type="non-terminal residue" evidence="2">
    <location>
        <position position="1"/>
    </location>
</feature>
<dbReference type="Proteomes" id="UP001108123">
    <property type="component" value="Unassembled WGS sequence"/>
</dbReference>
<organism evidence="2 3">
    <name type="scientific">Anaerosalibacter bizertensis</name>
    <dbReference type="NCBI Taxonomy" id="932217"/>
    <lineage>
        <taxon>Bacteria</taxon>
        <taxon>Bacillati</taxon>
        <taxon>Bacillota</taxon>
        <taxon>Tissierellia</taxon>
        <taxon>Tissierellales</taxon>
        <taxon>Sporanaerobacteraceae</taxon>
        <taxon>Anaerosalibacter</taxon>
    </lineage>
</organism>
<evidence type="ECO:0000313" key="3">
    <source>
        <dbReference type="Proteomes" id="UP001108123"/>
    </source>
</evidence>
<sequence length="109" mass="13186">LMLLYNDDLRIAHKLKEWFYEICQSDKYSYQCRELAKWIQNAESSGIPEFEKCAATYRRWHKEIKNAFKYGYTNGPTEGFNNKIKVLKRISFGLKNFYRFRNRILHCTS</sequence>
<evidence type="ECO:0000313" key="2">
    <source>
        <dbReference type="EMBL" id="MCG4566159.1"/>
    </source>
</evidence>
<dbReference type="AlphaFoldDB" id="A0A9Q4AER4"/>
<protein>
    <submittedName>
        <fullName evidence="2">Transposase</fullName>
    </submittedName>
</protein>
<name>A0A9Q4AER4_9FIRM</name>